<sequence>MTVEERNERNERKEKILKGLELAYQNMILFKKEKKSKIIVRQGDKIVELNP</sequence>
<accession>A0A1H6U3Q4</accession>
<evidence type="ECO:0000313" key="1">
    <source>
        <dbReference type="EMBL" id="SEI86933.1"/>
    </source>
</evidence>
<gene>
    <name evidence="1" type="ORF">SAMN04488018_10620</name>
</gene>
<dbReference type="Proteomes" id="UP000183077">
    <property type="component" value="Unassembled WGS sequence"/>
</dbReference>
<dbReference type="GeneID" id="82258945"/>
<evidence type="ECO:0000313" key="2">
    <source>
        <dbReference type="Proteomes" id="UP000183077"/>
    </source>
</evidence>
<dbReference type="EMBL" id="FNYS01000006">
    <property type="protein sequence ID" value="SEI86933.1"/>
    <property type="molecule type" value="Genomic_DNA"/>
</dbReference>
<protein>
    <submittedName>
        <fullName evidence="1">Uncharacterized protein</fullName>
    </submittedName>
</protein>
<dbReference type="RefSeq" id="WP_165589536.1">
    <property type="nucleotide sequence ID" value="NZ_FNYS01000006.1"/>
</dbReference>
<proteinExistence type="predicted"/>
<organism evidence="1 2">
    <name type="scientific">Myroides marinus</name>
    <dbReference type="NCBI Taxonomy" id="703342"/>
    <lineage>
        <taxon>Bacteria</taxon>
        <taxon>Pseudomonadati</taxon>
        <taxon>Bacteroidota</taxon>
        <taxon>Flavobacteriia</taxon>
        <taxon>Flavobacteriales</taxon>
        <taxon>Flavobacteriaceae</taxon>
        <taxon>Myroides</taxon>
    </lineage>
</organism>
<name>A0A1H6U3Q4_9FLAO</name>
<dbReference type="AlphaFoldDB" id="A0A1H6U3Q4"/>
<reference evidence="1 2" key="1">
    <citation type="submission" date="2016-10" db="EMBL/GenBank/DDBJ databases">
        <authorList>
            <person name="de Groot N.N."/>
        </authorList>
    </citation>
    <scope>NUCLEOTIDE SEQUENCE [LARGE SCALE GENOMIC DNA]</scope>
    <source>
        <strain evidence="1 2">DSM 23048</strain>
    </source>
</reference>